<dbReference type="AlphaFoldDB" id="A0AA35PXH4"/>
<comment type="caution">
    <text evidence="2">The sequence shown here is derived from an EMBL/GenBank/DDBJ whole genome shotgun (WGS) entry which is preliminary data.</text>
</comment>
<dbReference type="Proteomes" id="UP001160390">
    <property type="component" value="Unassembled WGS sequence"/>
</dbReference>
<feature type="compositionally biased region" description="Basic residues" evidence="1">
    <location>
        <begin position="185"/>
        <end position="194"/>
    </location>
</feature>
<reference evidence="2" key="1">
    <citation type="submission" date="2023-01" db="EMBL/GenBank/DDBJ databases">
        <authorList>
            <person name="Piombo E."/>
        </authorList>
    </citation>
    <scope>NUCLEOTIDE SEQUENCE</scope>
</reference>
<dbReference type="EMBL" id="CABFNP030000467">
    <property type="protein sequence ID" value="CAI6027519.1"/>
    <property type="molecule type" value="Genomic_DNA"/>
</dbReference>
<accession>A0AA35PXH4</accession>
<protein>
    <submittedName>
        <fullName evidence="2">Uncharacterized protein</fullName>
    </submittedName>
</protein>
<feature type="compositionally biased region" description="Basic and acidic residues" evidence="1">
    <location>
        <begin position="100"/>
        <end position="111"/>
    </location>
</feature>
<evidence type="ECO:0000256" key="1">
    <source>
        <dbReference type="SAM" id="MobiDB-lite"/>
    </source>
</evidence>
<feature type="compositionally biased region" description="Basic and acidic residues" evidence="1">
    <location>
        <begin position="16"/>
        <end position="30"/>
    </location>
</feature>
<keyword evidence="3" id="KW-1185">Reference proteome</keyword>
<feature type="compositionally biased region" description="Basic and acidic residues" evidence="1">
    <location>
        <begin position="157"/>
        <end position="175"/>
    </location>
</feature>
<evidence type="ECO:0000313" key="3">
    <source>
        <dbReference type="Proteomes" id="UP001160390"/>
    </source>
</evidence>
<sequence length="298" mass="33134">MDTGGRSFSRIWTHGSDVDGSTHDVVEKDKRPRGRTHSVLPWPHPAAAYQTPPHRPVLPREPQGISSNGKGGITGLPETGEQAYPSPRPTQQSLESEASAETREVREEEKHQKRRRGRPVTLTQATIPVAIAPRAIRPRETTRGQEQASVEQPLRSGADREGSNLERGHLQRRATDVLPAPFGSRRGKHVRRPARTREPQELQAPRQTIPATQEAPAVTEPGLGPDISSTLSAPRRKRNTNAAGREGLPAKRARLGAHKERTEQEWEEDVASVLRCLDEEFAEKERLSLNREWCTPVS</sequence>
<evidence type="ECO:0000313" key="2">
    <source>
        <dbReference type="EMBL" id="CAI6027519.1"/>
    </source>
</evidence>
<proteinExistence type="predicted"/>
<name>A0AA35PXH4_9HYPO</name>
<gene>
    <name evidence="2" type="ORF">CCHLO57077_00018673</name>
</gene>
<organism evidence="2 3">
    <name type="scientific">Clonostachys chloroleuca</name>
    <dbReference type="NCBI Taxonomy" id="1926264"/>
    <lineage>
        <taxon>Eukaryota</taxon>
        <taxon>Fungi</taxon>
        <taxon>Dikarya</taxon>
        <taxon>Ascomycota</taxon>
        <taxon>Pezizomycotina</taxon>
        <taxon>Sordariomycetes</taxon>
        <taxon>Hypocreomycetidae</taxon>
        <taxon>Hypocreales</taxon>
        <taxon>Bionectriaceae</taxon>
        <taxon>Clonostachys</taxon>
    </lineage>
</organism>
<feature type="region of interest" description="Disordered" evidence="1">
    <location>
        <begin position="1"/>
        <end position="268"/>
    </location>
</feature>